<protein>
    <submittedName>
        <fullName evidence="1">Uncharacterized protein</fullName>
    </submittedName>
</protein>
<dbReference type="EMBL" id="CM029040">
    <property type="protein sequence ID" value="KAG2635377.1"/>
    <property type="molecule type" value="Genomic_DNA"/>
</dbReference>
<evidence type="ECO:0000313" key="2">
    <source>
        <dbReference type="Proteomes" id="UP000823388"/>
    </source>
</evidence>
<proteinExistence type="predicted"/>
<name>A0A8T0VLT2_PANVG</name>
<evidence type="ECO:0000313" key="1">
    <source>
        <dbReference type="EMBL" id="KAG2635377.1"/>
    </source>
</evidence>
<dbReference type="Proteomes" id="UP000823388">
    <property type="component" value="Chromosome 2N"/>
</dbReference>
<sequence>MLHPWLQMNWPCLPVAGRNSVLLKTVTTHEGALWDIDVWLHELSTSAATTVRPFMAASPSPVHCAVHQYDAGDMSSSMEAAGRLIHAALSCSPDAQAPVFCPSRPLSSATSSNRWRARATVEETTNEWGHDHDLPGY</sequence>
<dbReference type="AlphaFoldDB" id="A0A8T0VLT2"/>
<gene>
    <name evidence="1" type="ORF">PVAP13_2NG351300</name>
</gene>
<reference evidence="1" key="1">
    <citation type="submission" date="2020-05" db="EMBL/GenBank/DDBJ databases">
        <title>WGS assembly of Panicum virgatum.</title>
        <authorList>
            <person name="Lovell J.T."/>
            <person name="Jenkins J."/>
            <person name="Shu S."/>
            <person name="Juenger T.E."/>
            <person name="Schmutz J."/>
        </authorList>
    </citation>
    <scope>NUCLEOTIDE SEQUENCE</scope>
    <source>
        <strain evidence="1">AP13</strain>
    </source>
</reference>
<accession>A0A8T0VLT2</accession>
<keyword evidence="2" id="KW-1185">Reference proteome</keyword>
<comment type="caution">
    <text evidence="1">The sequence shown here is derived from an EMBL/GenBank/DDBJ whole genome shotgun (WGS) entry which is preliminary data.</text>
</comment>
<organism evidence="1 2">
    <name type="scientific">Panicum virgatum</name>
    <name type="common">Blackwell switchgrass</name>
    <dbReference type="NCBI Taxonomy" id="38727"/>
    <lineage>
        <taxon>Eukaryota</taxon>
        <taxon>Viridiplantae</taxon>
        <taxon>Streptophyta</taxon>
        <taxon>Embryophyta</taxon>
        <taxon>Tracheophyta</taxon>
        <taxon>Spermatophyta</taxon>
        <taxon>Magnoliopsida</taxon>
        <taxon>Liliopsida</taxon>
        <taxon>Poales</taxon>
        <taxon>Poaceae</taxon>
        <taxon>PACMAD clade</taxon>
        <taxon>Panicoideae</taxon>
        <taxon>Panicodae</taxon>
        <taxon>Paniceae</taxon>
        <taxon>Panicinae</taxon>
        <taxon>Panicum</taxon>
        <taxon>Panicum sect. Hiantes</taxon>
    </lineage>
</organism>